<sequence length="291" mass="32079">MGFRLPGIRKASKSVEVPKGTRKITIADGSVTTVAGHGNVCLNNQIVLKDVLHVPKLCTNLISVHKLTVDSQCSAIFHPTHCVFQEQSTKRMIGHAKEQNGLYYLETDTALQPQQIDDPPEILPDPDPNLQPNQTLDSARPLQVYSRRKAPPPTSEPVQSSSSELQDVEVNNPSNPPSNDYDIPIALRKAYGFNRETKEMGFRLPGIRKASFTASQGASKFVEVPKGYVAVYVGEKRKGLVIPISYLNQPSFQDLLSQAEEEFGFDHPMGGLTIPCREDVFLEITSNLNGL</sequence>
<evidence type="ECO:0000259" key="3">
    <source>
        <dbReference type="Pfam" id="PF22936"/>
    </source>
</evidence>
<name>A0A835CIE8_9FABA</name>
<dbReference type="PANTHER" id="PTHR31929">
    <property type="entry name" value="SAUR-LIKE AUXIN-RESPONSIVE PROTEIN FAMILY-RELATED"/>
    <property type="match status" value="1"/>
</dbReference>
<dbReference type="OrthoDB" id="1645289at2759"/>
<feature type="region of interest" description="Disordered" evidence="2">
    <location>
        <begin position="114"/>
        <end position="181"/>
    </location>
</feature>
<evidence type="ECO:0000313" key="4">
    <source>
        <dbReference type="EMBL" id="KAF7841125.1"/>
    </source>
</evidence>
<dbReference type="InterPro" id="IPR003676">
    <property type="entry name" value="SAUR_fam"/>
</dbReference>
<comment type="similarity">
    <text evidence="1">Belongs to the ARG7 family.</text>
</comment>
<dbReference type="GO" id="GO:0009733">
    <property type="term" value="P:response to auxin"/>
    <property type="evidence" value="ECO:0007669"/>
    <property type="project" value="InterPro"/>
</dbReference>
<keyword evidence="5" id="KW-1185">Reference proteome</keyword>
<organism evidence="4 5">
    <name type="scientific">Senna tora</name>
    <dbReference type="NCBI Taxonomy" id="362788"/>
    <lineage>
        <taxon>Eukaryota</taxon>
        <taxon>Viridiplantae</taxon>
        <taxon>Streptophyta</taxon>
        <taxon>Embryophyta</taxon>
        <taxon>Tracheophyta</taxon>
        <taxon>Spermatophyta</taxon>
        <taxon>Magnoliopsida</taxon>
        <taxon>eudicotyledons</taxon>
        <taxon>Gunneridae</taxon>
        <taxon>Pentapetalae</taxon>
        <taxon>rosids</taxon>
        <taxon>fabids</taxon>
        <taxon>Fabales</taxon>
        <taxon>Fabaceae</taxon>
        <taxon>Caesalpinioideae</taxon>
        <taxon>Cassia clade</taxon>
        <taxon>Senna</taxon>
    </lineage>
</organism>
<feature type="compositionally biased region" description="Polar residues" evidence="2">
    <location>
        <begin position="156"/>
        <end position="165"/>
    </location>
</feature>
<dbReference type="Pfam" id="PF02519">
    <property type="entry name" value="Auxin_inducible"/>
    <property type="match status" value="1"/>
</dbReference>
<gene>
    <name evidence="4" type="ORF">G2W53_003423</name>
</gene>
<evidence type="ECO:0000256" key="2">
    <source>
        <dbReference type="SAM" id="MobiDB-lite"/>
    </source>
</evidence>
<dbReference type="AlphaFoldDB" id="A0A835CIE8"/>
<evidence type="ECO:0000256" key="1">
    <source>
        <dbReference type="ARBA" id="ARBA00006974"/>
    </source>
</evidence>
<feature type="domain" description="Retrovirus-related Pol polyprotein from transposon TNT 1-94-like beta-barrel" evidence="3">
    <location>
        <begin position="21"/>
        <end position="68"/>
    </location>
</feature>
<proteinExistence type="inferred from homology"/>
<protein>
    <submittedName>
        <fullName evidence="4">Auxin-induced protein 6B</fullName>
    </submittedName>
</protein>
<reference evidence="4" key="1">
    <citation type="submission" date="2020-09" db="EMBL/GenBank/DDBJ databases">
        <title>Genome-Enabled Discovery of Anthraquinone Biosynthesis in Senna tora.</title>
        <authorList>
            <person name="Kang S.-H."/>
            <person name="Pandey R.P."/>
            <person name="Lee C.-M."/>
            <person name="Sim J.-S."/>
            <person name="Jeong J.-T."/>
            <person name="Choi B.-S."/>
            <person name="Jung M."/>
            <person name="Ginzburg D."/>
            <person name="Zhao K."/>
            <person name="Won S.Y."/>
            <person name="Oh T.-J."/>
            <person name="Yu Y."/>
            <person name="Kim N.-H."/>
            <person name="Lee O.R."/>
            <person name="Lee T.-H."/>
            <person name="Bashyal P."/>
            <person name="Kim T.-S."/>
            <person name="Lee W.-H."/>
            <person name="Kawkins C."/>
            <person name="Kim C.-K."/>
            <person name="Kim J.S."/>
            <person name="Ahn B.O."/>
            <person name="Rhee S.Y."/>
            <person name="Sohng J.K."/>
        </authorList>
    </citation>
    <scope>NUCLEOTIDE SEQUENCE</scope>
    <source>
        <tissue evidence="4">Leaf</tissue>
    </source>
</reference>
<comment type="caution">
    <text evidence="4">The sequence shown here is derived from an EMBL/GenBank/DDBJ whole genome shotgun (WGS) entry which is preliminary data.</text>
</comment>
<evidence type="ECO:0000313" key="5">
    <source>
        <dbReference type="Proteomes" id="UP000634136"/>
    </source>
</evidence>
<dbReference type="Pfam" id="PF22936">
    <property type="entry name" value="Pol_BBD"/>
    <property type="match status" value="1"/>
</dbReference>
<accession>A0A835CIE8</accession>
<dbReference type="EMBL" id="JAAIUW010000002">
    <property type="protein sequence ID" value="KAF7841125.1"/>
    <property type="molecule type" value="Genomic_DNA"/>
</dbReference>
<dbReference type="InterPro" id="IPR054722">
    <property type="entry name" value="PolX-like_BBD"/>
</dbReference>
<dbReference type="Proteomes" id="UP000634136">
    <property type="component" value="Unassembled WGS sequence"/>
</dbReference>